<dbReference type="InParanoid" id="D8UHU5"/>
<dbReference type="Proteomes" id="UP000001058">
    <property type="component" value="Unassembled WGS sequence"/>
</dbReference>
<organism evidence="5">
    <name type="scientific">Volvox carteri f. nagariensis</name>
    <dbReference type="NCBI Taxonomy" id="3068"/>
    <lineage>
        <taxon>Eukaryota</taxon>
        <taxon>Viridiplantae</taxon>
        <taxon>Chlorophyta</taxon>
        <taxon>core chlorophytes</taxon>
        <taxon>Chlorophyceae</taxon>
        <taxon>CS clade</taxon>
        <taxon>Chlamydomonadales</taxon>
        <taxon>Volvocaceae</taxon>
        <taxon>Volvox</taxon>
    </lineage>
</organism>
<keyword evidence="2" id="KW-0472">Membrane</keyword>
<evidence type="ECO:0000259" key="3">
    <source>
        <dbReference type="Pfam" id="PF02517"/>
    </source>
</evidence>
<dbReference type="GeneID" id="9623342"/>
<dbReference type="OrthoDB" id="545347at2759"/>
<evidence type="ECO:0000313" key="5">
    <source>
        <dbReference type="Proteomes" id="UP000001058"/>
    </source>
</evidence>
<name>D8UHU5_VOLCA</name>
<keyword evidence="2" id="KW-0812">Transmembrane</keyword>
<evidence type="ECO:0000256" key="1">
    <source>
        <dbReference type="SAM" id="MobiDB-lite"/>
    </source>
</evidence>
<dbReference type="AlphaFoldDB" id="D8UHU5"/>
<dbReference type="GO" id="GO:0080120">
    <property type="term" value="P:CAAX-box protein maturation"/>
    <property type="evidence" value="ECO:0007669"/>
    <property type="project" value="UniProtKB-ARBA"/>
</dbReference>
<keyword evidence="2" id="KW-1133">Transmembrane helix</keyword>
<proteinExistence type="predicted"/>
<accession>D8UHU5</accession>
<dbReference type="KEGG" id="vcn:VOLCADRAFT_119899"/>
<dbReference type="GO" id="GO:0004175">
    <property type="term" value="F:endopeptidase activity"/>
    <property type="evidence" value="ECO:0007669"/>
    <property type="project" value="UniProtKB-ARBA"/>
</dbReference>
<dbReference type="Pfam" id="PF02517">
    <property type="entry name" value="Rce1-like"/>
    <property type="match status" value="1"/>
</dbReference>
<dbReference type="InterPro" id="IPR003675">
    <property type="entry name" value="Rce1/LyrA-like_dom"/>
</dbReference>
<protein>
    <recommendedName>
        <fullName evidence="3">CAAX prenyl protease 2/Lysostaphin resistance protein A-like domain-containing protein</fullName>
    </recommendedName>
</protein>
<feature type="region of interest" description="Disordered" evidence="1">
    <location>
        <begin position="1"/>
        <end position="20"/>
    </location>
</feature>
<feature type="transmembrane region" description="Helical" evidence="2">
    <location>
        <begin position="230"/>
        <end position="251"/>
    </location>
</feature>
<reference evidence="4 5" key="1">
    <citation type="journal article" date="2010" name="Science">
        <title>Genomic analysis of organismal complexity in the multicellular green alga Volvox carteri.</title>
        <authorList>
            <person name="Prochnik S.E."/>
            <person name="Umen J."/>
            <person name="Nedelcu A.M."/>
            <person name="Hallmann A."/>
            <person name="Miller S.M."/>
            <person name="Nishii I."/>
            <person name="Ferris P."/>
            <person name="Kuo A."/>
            <person name="Mitros T."/>
            <person name="Fritz-Laylin L.K."/>
            <person name="Hellsten U."/>
            <person name="Chapman J."/>
            <person name="Simakov O."/>
            <person name="Rensing S.A."/>
            <person name="Terry A."/>
            <person name="Pangilinan J."/>
            <person name="Kapitonov V."/>
            <person name="Jurka J."/>
            <person name="Salamov A."/>
            <person name="Shapiro H."/>
            <person name="Schmutz J."/>
            <person name="Grimwood J."/>
            <person name="Lindquist E."/>
            <person name="Lucas S."/>
            <person name="Grigoriev I.V."/>
            <person name="Schmitt R."/>
            <person name="Kirk D."/>
            <person name="Rokhsar D.S."/>
        </authorList>
    </citation>
    <scope>NUCLEOTIDE SEQUENCE [LARGE SCALE GENOMIC DNA]</scope>
    <source>
        <strain evidence="5">f. Nagariensis / Eve</strain>
    </source>
</reference>
<feature type="transmembrane region" description="Helical" evidence="2">
    <location>
        <begin position="257"/>
        <end position="276"/>
    </location>
</feature>
<dbReference type="PANTHER" id="PTHR43592">
    <property type="entry name" value="CAAX AMINO TERMINAL PROTEASE"/>
    <property type="match status" value="1"/>
</dbReference>
<dbReference type="PANTHER" id="PTHR43592:SF15">
    <property type="entry name" value="CAAX AMINO TERMINAL PROTEASE FAMILY PROTEIN"/>
    <property type="match status" value="1"/>
</dbReference>
<evidence type="ECO:0000313" key="4">
    <source>
        <dbReference type="EMBL" id="EFJ40699.1"/>
    </source>
</evidence>
<dbReference type="EMBL" id="GL378409">
    <property type="protein sequence ID" value="EFJ40699.1"/>
    <property type="molecule type" value="Genomic_DNA"/>
</dbReference>
<dbReference type="RefSeq" id="XP_002958245.1">
    <property type="nucleotide sequence ID" value="XM_002958199.1"/>
</dbReference>
<keyword evidence="5" id="KW-1185">Reference proteome</keyword>
<gene>
    <name evidence="4" type="ORF">VOLCADRAFT_119899</name>
</gene>
<evidence type="ECO:0000256" key="2">
    <source>
        <dbReference type="SAM" id="Phobius"/>
    </source>
</evidence>
<sequence length="277" mass="28815">MQPRQSEAPNDAPDLIPAKSPEIDTDEATYLPAEVPSAMEGINWWCYTVLGLLFLTDFTPLGPVLLQGGRDAGLYLCAVQWGLFVLPTLNYCRERGWDLRRVLRLRPCGPSWLMAAAIAARTGLDIAQLAGLGPELSAAAAPDDAGATATAAAAATATAGLLFGDLLQRPDDPGQWLRVLATSALSPAMAEELLYRGFLLTALQQRLGAVDAVAVTAALFAVAHLSLPQFFAFVLLGGCAGGLVLGSGSVVPAVLAHAAYNTTGIAVGVALTMGFGR</sequence>
<feature type="domain" description="CAAX prenyl protease 2/Lysostaphin resistance protein A-like" evidence="3">
    <location>
        <begin position="176"/>
        <end position="262"/>
    </location>
</feature>